<feature type="compositionally biased region" description="Low complexity" evidence="1">
    <location>
        <begin position="60"/>
        <end position="70"/>
    </location>
</feature>
<feature type="region of interest" description="Disordered" evidence="1">
    <location>
        <begin position="1"/>
        <end position="97"/>
    </location>
</feature>
<feature type="compositionally biased region" description="Low complexity" evidence="1">
    <location>
        <begin position="1"/>
        <end position="15"/>
    </location>
</feature>
<dbReference type="Proteomes" id="UP001341281">
    <property type="component" value="Chromosome 08"/>
</dbReference>
<keyword evidence="3" id="KW-1185">Reference proteome</keyword>
<reference evidence="2 3" key="1">
    <citation type="submission" date="2024-02" db="EMBL/GenBank/DDBJ databases">
        <title>High-quality chromosome-scale genome assembly of Pensacola bahiagrass (Paspalum notatum Flugge var. saurae).</title>
        <authorList>
            <person name="Vega J.M."/>
            <person name="Podio M."/>
            <person name="Orjuela J."/>
            <person name="Siena L.A."/>
            <person name="Pessino S.C."/>
            <person name="Combes M.C."/>
            <person name="Mariac C."/>
            <person name="Albertini E."/>
            <person name="Pupilli F."/>
            <person name="Ortiz J.P.A."/>
            <person name="Leblanc O."/>
        </authorList>
    </citation>
    <scope>NUCLEOTIDE SEQUENCE [LARGE SCALE GENOMIC DNA]</scope>
    <source>
        <strain evidence="2">R1</strain>
        <tissue evidence="2">Leaf</tissue>
    </source>
</reference>
<feature type="compositionally biased region" description="Basic and acidic residues" evidence="1">
    <location>
        <begin position="130"/>
        <end position="142"/>
    </location>
</feature>
<dbReference type="EMBL" id="CP144752">
    <property type="protein sequence ID" value="WVZ91514.1"/>
    <property type="molecule type" value="Genomic_DNA"/>
</dbReference>
<feature type="compositionally biased region" description="Low complexity" evidence="1">
    <location>
        <begin position="79"/>
        <end position="88"/>
    </location>
</feature>
<proteinExistence type="predicted"/>
<dbReference type="AlphaFoldDB" id="A0AAQ3UFI5"/>
<name>A0AAQ3UFI5_PASNO</name>
<sequence>MGAATEADPAAAAVGRGDGDRQLQRPVMEVVEAPSVKIHMAGASKPGGGGDHDAAGAGSGSAAAATSSSTPKSADLPHRLSPLLRPHPAQGSAAASTSRVLLWSPIREAAAKADPHAQHPFGHRRPRPPQRRDDSIIKKKDGIATTIEHCNESLHRGCSES</sequence>
<evidence type="ECO:0000256" key="1">
    <source>
        <dbReference type="SAM" id="MobiDB-lite"/>
    </source>
</evidence>
<feature type="region of interest" description="Disordered" evidence="1">
    <location>
        <begin position="111"/>
        <end position="144"/>
    </location>
</feature>
<accession>A0AAQ3UFI5</accession>
<evidence type="ECO:0000313" key="2">
    <source>
        <dbReference type="EMBL" id="WVZ91514.1"/>
    </source>
</evidence>
<evidence type="ECO:0000313" key="3">
    <source>
        <dbReference type="Proteomes" id="UP001341281"/>
    </source>
</evidence>
<gene>
    <name evidence="2" type="ORF">U9M48_037673</name>
</gene>
<protein>
    <submittedName>
        <fullName evidence="2">Uncharacterized protein</fullName>
    </submittedName>
</protein>
<organism evidence="2 3">
    <name type="scientific">Paspalum notatum var. saurae</name>
    <dbReference type="NCBI Taxonomy" id="547442"/>
    <lineage>
        <taxon>Eukaryota</taxon>
        <taxon>Viridiplantae</taxon>
        <taxon>Streptophyta</taxon>
        <taxon>Embryophyta</taxon>
        <taxon>Tracheophyta</taxon>
        <taxon>Spermatophyta</taxon>
        <taxon>Magnoliopsida</taxon>
        <taxon>Liliopsida</taxon>
        <taxon>Poales</taxon>
        <taxon>Poaceae</taxon>
        <taxon>PACMAD clade</taxon>
        <taxon>Panicoideae</taxon>
        <taxon>Andropogonodae</taxon>
        <taxon>Paspaleae</taxon>
        <taxon>Paspalinae</taxon>
        <taxon>Paspalum</taxon>
    </lineage>
</organism>